<feature type="compositionally biased region" description="Low complexity" evidence="7">
    <location>
        <begin position="138"/>
        <end position="158"/>
    </location>
</feature>
<gene>
    <name evidence="9" type="ORF">AK830_g6222</name>
</gene>
<keyword evidence="1" id="KW-0479">Metal-binding</keyword>
<reference evidence="9 10" key="1">
    <citation type="submission" date="2015-09" db="EMBL/GenBank/DDBJ databases">
        <title>Draft genome of a European isolate of the apple canker pathogen Neonectria ditissima.</title>
        <authorList>
            <person name="Gomez-Cortecero A."/>
            <person name="Harrison R.J."/>
            <person name="Armitage A.D."/>
        </authorList>
    </citation>
    <scope>NUCLEOTIDE SEQUENCE [LARGE SCALE GENOMIC DNA]</scope>
    <source>
        <strain evidence="9 10">R09/05</strain>
    </source>
</reference>
<evidence type="ECO:0000313" key="10">
    <source>
        <dbReference type="Proteomes" id="UP000050424"/>
    </source>
</evidence>
<dbReference type="GO" id="GO:0005634">
    <property type="term" value="C:nucleus"/>
    <property type="evidence" value="ECO:0007669"/>
    <property type="project" value="TreeGrafter"/>
</dbReference>
<keyword evidence="4" id="KW-0238">DNA-binding</keyword>
<dbReference type="OrthoDB" id="4337792at2759"/>
<evidence type="ECO:0000256" key="7">
    <source>
        <dbReference type="SAM" id="MobiDB-lite"/>
    </source>
</evidence>
<dbReference type="InterPro" id="IPR007219">
    <property type="entry name" value="XnlR_reg_dom"/>
</dbReference>
<accession>A0A0P7BCS4</accession>
<dbReference type="GO" id="GO:0000978">
    <property type="term" value="F:RNA polymerase II cis-regulatory region sequence-specific DNA binding"/>
    <property type="evidence" value="ECO:0007669"/>
    <property type="project" value="TreeGrafter"/>
</dbReference>
<keyword evidence="6" id="KW-0539">Nucleus</keyword>
<evidence type="ECO:0000256" key="3">
    <source>
        <dbReference type="ARBA" id="ARBA00023015"/>
    </source>
</evidence>
<dbReference type="PROSITE" id="PS50048">
    <property type="entry name" value="ZN2_CY6_FUNGAL_2"/>
    <property type="match status" value="1"/>
</dbReference>
<dbReference type="PROSITE" id="PS00463">
    <property type="entry name" value="ZN2_CY6_FUNGAL_1"/>
    <property type="match status" value="1"/>
</dbReference>
<dbReference type="SUPFAM" id="SSF57701">
    <property type="entry name" value="Zn2/Cys6 DNA-binding domain"/>
    <property type="match status" value="1"/>
</dbReference>
<dbReference type="EMBL" id="LKCW01000086">
    <property type="protein sequence ID" value="KPM40310.1"/>
    <property type="molecule type" value="Genomic_DNA"/>
</dbReference>
<organism evidence="9 10">
    <name type="scientific">Neonectria ditissima</name>
    <dbReference type="NCBI Taxonomy" id="78410"/>
    <lineage>
        <taxon>Eukaryota</taxon>
        <taxon>Fungi</taxon>
        <taxon>Dikarya</taxon>
        <taxon>Ascomycota</taxon>
        <taxon>Pezizomycotina</taxon>
        <taxon>Sordariomycetes</taxon>
        <taxon>Hypocreomycetidae</taxon>
        <taxon>Hypocreales</taxon>
        <taxon>Nectriaceae</taxon>
        <taxon>Neonectria</taxon>
    </lineage>
</organism>
<comment type="caution">
    <text evidence="9">The sequence shown here is derived from an EMBL/GenBank/DDBJ whole genome shotgun (WGS) entry which is preliminary data.</text>
</comment>
<evidence type="ECO:0000256" key="6">
    <source>
        <dbReference type="ARBA" id="ARBA00023242"/>
    </source>
</evidence>
<feature type="region of interest" description="Disordered" evidence="7">
    <location>
        <begin position="173"/>
        <end position="200"/>
    </location>
</feature>
<dbReference type="GO" id="GO:0008270">
    <property type="term" value="F:zinc ion binding"/>
    <property type="evidence" value="ECO:0007669"/>
    <property type="project" value="InterPro"/>
</dbReference>
<feature type="region of interest" description="Disordered" evidence="7">
    <location>
        <begin position="100"/>
        <end position="158"/>
    </location>
</feature>
<keyword evidence="10" id="KW-1185">Reference proteome</keyword>
<feature type="domain" description="Zn(2)-C6 fungal-type" evidence="8">
    <location>
        <begin position="61"/>
        <end position="91"/>
    </location>
</feature>
<dbReference type="Gene3D" id="4.10.240.10">
    <property type="entry name" value="Zn(2)-C6 fungal-type DNA-binding domain"/>
    <property type="match status" value="1"/>
</dbReference>
<dbReference type="SMART" id="SM00906">
    <property type="entry name" value="Fungal_trans"/>
    <property type="match status" value="1"/>
</dbReference>
<dbReference type="InterPro" id="IPR051430">
    <property type="entry name" value="Fungal_TF_Env_Response"/>
</dbReference>
<dbReference type="Pfam" id="PF04082">
    <property type="entry name" value="Fungal_trans"/>
    <property type="match status" value="1"/>
</dbReference>
<keyword evidence="5" id="KW-0804">Transcription</keyword>
<dbReference type="Pfam" id="PF00172">
    <property type="entry name" value="Zn_clus"/>
    <property type="match status" value="1"/>
</dbReference>
<feature type="compositionally biased region" description="Low complexity" evidence="7">
    <location>
        <begin position="30"/>
        <end position="49"/>
    </location>
</feature>
<dbReference type="PANTHER" id="PTHR31944:SF131">
    <property type="entry name" value="HEME-RESPONSIVE ZINC FINGER TRANSCRIPTION FACTOR HAP1"/>
    <property type="match status" value="1"/>
</dbReference>
<evidence type="ECO:0000256" key="5">
    <source>
        <dbReference type="ARBA" id="ARBA00023163"/>
    </source>
</evidence>
<evidence type="ECO:0000256" key="1">
    <source>
        <dbReference type="ARBA" id="ARBA00022723"/>
    </source>
</evidence>
<keyword evidence="2" id="KW-0862">Zinc</keyword>
<keyword evidence="3" id="KW-0805">Transcription regulation</keyword>
<dbReference type="CDD" id="cd00067">
    <property type="entry name" value="GAL4"/>
    <property type="match status" value="1"/>
</dbReference>
<dbReference type="CDD" id="cd12148">
    <property type="entry name" value="fungal_TF_MHR"/>
    <property type="match status" value="1"/>
</dbReference>
<name>A0A0P7BCS4_9HYPO</name>
<evidence type="ECO:0000256" key="4">
    <source>
        <dbReference type="ARBA" id="ARBA00023125"/>
    </source>
</evidence>
<dbReference type="PANTHER" id="PTHR31944">
    <property type="entry name" value="HEME-RESPONSIVE ZINC FINGER TRANSCRIPTION FACTOR HAP1"/>
    <property type="match status" value="1"/>
</dbReference>
<dbReference type="InterPro" id="IPR036864">
    <property type="entry name" value="Zn2-C6_fun-type_DNA-bd_sf"/>
</dbReference>
<evidence type="ECO:0000256" key="2">
    <source>
        <dbReference type="ARBA" id="ARBA00022833"/>
    </source>
</evidence>
<feature type="region of interest" description="Disordered" evidence="7">
    <location>
        <begin position="459"/>
        <end position="484"/>
    </location>
</feature>
<sequence length="812" mass="89569">MAPSPPLSLNHPSFYLAEPELADLPGQDGPAAAENAEVPPASSSDQPAARAEKKRRRPALSCEQCRRRKIRCDRGLPCVNCIKSSISPCTYAPTHVPASRTRKAAGHGQDFSGPAAALSHVPARSAPVLESQKPSPPSKAVSPSGPSSTGGSTSDTSTVDALAARVRELEQKLSESFHISPSRKTDDQLVGPRYQDEDEAPMKGTISKTRFFGQSHWMNGADMFPSILGVLRQAESRKIGPHRIFIKCKTLARTIKENRHRPISSAGLGKTIPARGLADQLVDAYFRTFEGAMRILHAPCFRAEYERYWQNPGAANDVFIMQLQLCMALGATVHDDLFTLRATAVQWVHEAQLWLLLPPEKSRMTIAGIQIMCMLATAKATCAVGQDLTWVTTGGLIRQAMYMGLHRDPKHLADMSVYRAEMRRRLWATILELNLQSSYDAGGPPLLCSRDYDTRLPANLNDDQLTDVSDGPKQPPPQRSSPDALTDMSVQLALLRSQPLRLAIIKHVNELRSKDSYPETLRLNSELTKACRGLTEALAALTYAQKQVPRSIITQFHCCFVQLLLYRCFISLHQPMLARAAEDPTVYYSRKVSLDSSLKLAQICNLSHPRYPSAPPGALDPATAFDRLITNGAGLFRVIPVQTLFSIAMELIKKKEEERDTLSALASMGSRELRLVLDAALAWAERRIRSGETNIKGYCFIAACIALADGIESGLSQEQIDQEVISTGERVSIKSWELLKEVAEREGVSANEDGSPSGIEEPVETMEGIVEMPFDWIDDFNWDPMNDFSWARQVPRPFGDIDSVDPSVVSQF</sequence>
<feature type="region of interest" description="Disordered" evidence="7">
    <location>
        <begin position="1"/>
        <end position="62"/>
    </location>
</feature>
<evidence type="ECO:0000313" key="9">
    <source>
        <dbReference type="EMBL" id="KPM40310.1"/>
    </source>
</evidence>
<proteinExistence type="predicted"/>
<dbReference type="InterPro" id="IPR001138">
    <property type="entry name" value="Zn2Cys6_DnaBD"/>
</dbReference>
<dbReference type="Proteomes" id="UP000050424">
    <property type="component" value="Unassembled WGS sequence"/>
</dbReference>
<dbReference type="SMART" id="SM00066">
    <property type="entry name" value="GAL4"/>
    <property type="match status" value="1"/>
</dbReference>
<protein>
    <recommendedName>
        <fullName evidence="8">Zn(2)-C6 fungal-type domain-containing protein</fullName>
    </recommendedName>
</protein>
<dbReference type="GO" id="GO:0001228">
    <property type="term" value="F:DNA-binding transcription activator activity, RNA polymerase II-specific"/>
    <property type="evidence" value="ECO:0007669"/>
    <property type="project" value="TreeGrafter"/>
</dbReference>
<dbReference type="AlphaFoldDB" id="A0A0P7BCS4"/>
<dbReference type="GO" id="GO:0006351">
    <property type="term" value="P:DNA-templated transcription"/>
    <property type="evidence" value="ECO:0007669"/>
    <property type="project" value="InterPro"/>
</dbReference>
<evidence type="ECO:0000259" key="8">
    <source>
        <dbReference type="PROSITE" id="PS50048"/>
    </source>
</evidence>